<proteinExistence type="inferred from homology"/>
<keyword evidence="2" id="KW-0378">Hydrolase</keyword>
<sequence length="118" mass="13787">MTMRAPSICSHCGKAHTRKEPCITVQRLEKERKARFDKKRPTARQRGYTAEWEKARKEYLAVYSSCARCGQPATLVDHRKAHKGDQTLFWDRANWQPLCTPCHSRAKQSEERRNQNEG</sequence>
<evidence type="ECO:0000256" key="4">
    <source>
        <dbReference type="ARBA" id="ARBA00040194"/>
    </source>
</evidence>
<dbReference type="Proteomes" id="UP000245865">
    <property type="component" value="Unassembled WGS sequence"/>
</dbReference>
<evidence type="ECO:0000256" key="3">
    <source>
        <dbReference type="ARBA" id="ARBA00038412"/>
    </source>
</evidence>
<dbReference type="GO" id="GO:0005829">
    <property type="term" value="C:cytosol"/>
    <property type="evidence" value="ECO:0007669"/>
    <property type="project" value="TreeGrafter"/>
</dbReference>
<dbReference type="PANTHER" id="PTHR41286">
    <property type="entry name" value="HNH NUCLEASE YAJD-RELATED"/>
    <property type="match status" value="1"/>
</dbReference>
<evidence type="ECO:0000259" key="5">
    <source>
        <dbReference type="SMART" id="SM00507"/>
    </source>
</evidence>
<dbReference type="GO" id="GO:0003676">
    <property type="term" value="F:nucleic acid binding"/>
    <property type="evidence" value="ECO:0007669"/>
    <property type="project" value="InterPro"/>
</dbReference>
<keyword evidence="6" id="KW-0255">Endonuclease</keyword>
<dbReference type="RefSeq" id="WP_109706376.1">
    <property type="nucleotide sequence ID" value="NZ_QGDB01000003.1"/>
</dbReference>
<protein>
    <recommendedName>
        <fullName evidence="4">Putative HNH nuclease YajD</fullName>
    </recommendedName>
</protein>
<comment type="caution">
    <text evidence="6">The sequence shown here is derived from an EMBL/GenBank/DDBJ whole genome shotgun (WGS) entry which is preliminary data.</text>
</comment>
<evidence type="ECO:0000313" key="7">
    <source>
        <dbReference type="Proteomes" id="UP000245865"/>
    </source>
</evidence>
<organism evidence="6 7">
    <name type="scientific">Falsochrobactrum shanghaiense</name>
    <dbReference type="NCBI Taxonomy" id="2201899"/>
    <lineage>
        <taxon>Bacteria</taxon>
        <taxon>Pseudomonadati</taxon>
        <taxon>Pseudomonadota</taxon>
        <taxon>Alphaproteobacteria</taxon>
        <taxon>Hyphomicrobiales</taxon>
        <taxon>Brucellaceae</taxon>
        <taxon>Falsochrobactrum</taxon>
    </lineage>
</organism>
<gene>
    <name evidence="6" type="ORF">DKP76_10510</name>
</gene>
<dbReference type="InterPro" id="IPR003615">
    <property type="entry name" value="HNH_nuc"/>
</dbReference>
<dbReference type="CDD" id="cd00085">
    <property type="entry name" value="HNHc"/>
    <property type="match status" value="1"/>
</dbReference>
<dbReference type="InterPro" id="IPR002711">
    <property type="entry name" value="HNH"/>
</dbReference>
<dbReference type="PANTHER" id="PTHR41286:SF1">
    <property type="entry name" value="HNH NUCLEASE YAJD-RELATED"/>
    <property type="match status" value="1"/>
</dbReference>
<reference evidence="6 7" key="1">
    <citation type="submission" date="2018-05" db="EMBL/GenBank/DDBJ databases">
        <title>Comparative genomic sequence analysis between strain HN4 and CCM 8460T (Falsochrobactrum ovis) will provide more evidence to prove that HN4 is a new species of Falsochrobactrum.</title>
        <authorList>
            <person name="Lyu W."/>
            <person name="Sun L."/>
            <person name="Yao L."/>
        </authorList>
    </citation>
    <scope>NUCLEOTIDE SEQUENCE [LARGE SCALE GENOMIC DNA]</scope>
    <source>
        <strain evidence="6 7">HN4</strain>
    </source>
</reference>
<dbReference type="Pfam" id="PF01844">
    <property type="entry name" value="HNH"/>
    <property type="match status" value="1"/>
</dbReference>
<evidence type="ECO:0000313" key="6">
    <source>
        <dbReference type="EMBL" id="PWL18142.1"/>
    </source>
</evidence>
<dbReference type="GO" id="GO:0004519">
    <property type="term" value="F:endonuclease activity"/>
    <property type="evidence" value="ECO:0007669"/>
    <property type="project" value="UniProtKB-KW"/>
</dbReference>
<name>A0A316J869_9HYPH</name>
<dbReference type="Gene3D" id="1.10.30.50">
    <property type="match status" value="1"/>
</dbReference>
<dbReference type="OrthoDB" id="5292295at2"/>
<accession>A0A316J869</accession>
<dbReference type="SMART" id="SM00507">
    <property type="entry name" value="HNHc"/>
    <property type="match status" value="1"/>
</dbReference>
<feature type="domain" description="HNH nuclease" evidence="5">
    <location>
        <begin position="54"/>
        <end position="104"/>
    </location>
</feature>
<dbReference type="GO" id="GO:0016787">
    <property type="term" value="F:hydrolase activity"/>
    <property type="evidence" value="ECO:0007669"/>
    <property type="project" value="UniProtKB-KW"/>
</dbReference>
<evidence type="ECO:0000256" key="1">
    <source>
        <dbReference type="ARBA" id="ARBA00022722"/>
    </source>
</evidence>
<dbReference type="AlphaFoldDB" id="A0A316J869"/>
<keyword evidence="1" id="KW-0540">Nuclease</keyword>
<dbReference type="EMBL" id="QGDB01000003">
    <property type="protein sequence ID" value="PWL18142.1"/>
    <property type="molecule type" value="Genomic_DNA"/>
</dbReference>
<keyword evidence="7" id="KW-1185">Reference proteome</keyword>
<evidence type="ECO:0000256" key="2">
    <source>
        <dbReference type="ARBA" id="ARBA00022801"/>
    </source>
</evidence>
<comment type="similarity">
    <text evidence="3">Belongs to the HNH nuclease family.</text>
</comment>
<dbReference type="GO" id="GO:0008270">
    <property type="term" value="F:zinc ion binding"/>
    <property type="evidence" value="ECO:0007669"/>
    <property type="project" value="InterPro"/>
</dbReference>